<dbReference type="STRING" id="3983.A0A2C9V8W4"/>
<reference evidence="3" key="1">
    <citation type="journal article" date="2016" name="Nat. Biotechnol.">
        <title>Sequencing wild and cultivated cassava and related species reveals extensive interspecific hybridization and genetic diversity.</title>
        <authorList>
            <person name="Bredeson J.V."/>
            <person name="Lyons J.B."/>
            <person name="Prochnik S.E."/>
            <person name="Wu G.A."/>
            <person name="Ha C.M."/>
            <person name="Edsinger-Gonzales E."/>
            <person name="Grimwood J."/>
            <person name="Schmutz J."/>
            <person name="Rabbi I.Y."/>
            <person name="Egesi C."/>
            <person name="Nauluvula P."/>
            <person name="Lebot V."/>
            <person name="Ndunguru J."/>
            <person name="Mkamilo G."/>
            <person name="Bart R.S."/>
            <person name="Setter T.L."/>
            <person name="Gleadow R.M."/>
            <person name="Kulakow P."/>
            <person name="Ferguson M.E."/>
            <person name="Rounsley S."/>
            <person name="Rokhsar D.S."/>
        </authorList>
    </citation>
    <scope>NUCLEOTIDE SEQUENCE [LARGE SCALE GENOMIC DNA]</scope>
    <source>
        <strain evidence="3">cv. AM560-2</strain>
    </source>
</reference>
<feature type="compositionally biased region" description="Basic and acidic residues" evidence="1">
    <location>
        <begin position="7"/>
        <end position="26"/>
    </location>
</feature>
<dbReference type="Gramene" id="Manes.09G082100.9.v8.1">
    <property type="protein sequence ID" value="Manes.09G082100.9.v8.1.CDS"/>
    <property type="gene ID" value="Manes.09G082100.v8.1"/>
</dbReference>
<dbReference type="Gramene" id="Manes.09G082100.11.v8.1">
    <property type="protein sequence ID" value="Manes.09G082100.11.v8.1.CDS"/>
    <property type="gene ID" value="Manes.09G082100.v8.1"/>
</dbReference>
<dbReference type="Gramene" id="Manes.09G082100.4.v8.1">
    <property type="protein sequence ID" value="Manes.09G082100.4.v8.1.CDS"/>
    <property type="gene ID" value="Manes.09G082100.v8.1"/>
</dbReference>
<dbReference type="OMA" id="AKTRCAM"/>
<dbReference type="EMBL" id="CM004395">
    <property type="protein sequence ID" value="OAY41206.1"/>
    <property type="molecule type" value="Genomic_DNA"/>
</dbReference>
<evidence type="ECO:0000256" key="1">
    <source>
        <dbReference type="SAM" id="MobiDB-lite"/>
    </source>
</evidence>
<dbReference type="Gramene" id="Manes.09G082100.3.v8.1">
    <property type="protein sequence ID" value="Manes.09G082100.3.v8.1.CDS"/>
    <property type="gene ID" value="Manes.09G082100.v8.1"/>
</dbReference>
<dbReference type="Proteomes" id="UP000091857">
    <property type="component" value="Chromosome 9"/>
</dbReference>
<protein>
    <submittedName>
        <fullName evidence="2">Uncharacterized protein</fullName>
    </submittedName>
</protein>
<evidence type="ECO:0000313" key="3">
    <source>
        <dbReference type="Proteomes" id="UP000091857"/>
    </source>
</evidence>
<gene>
    <name evidence="2" type="ORF">MANES_09G082100v8</name>
</gene>
<feature type="region of interest" description="Disordered" evidence="1">
    <location>
        <begin position="1"/>
        <end position="37"/>
    </location>
</feature>
<proteinExistence type="predicted"/>
<comment type="caution">
    <text evidence="2">The sequence shown here is derived from an EMBL/GenBank/DDBJ whole genome shotgun (WGS) entry which is preliminary data.</text>
</comment>
<sequence>MIMMEEGSERTLMRSLQKEQERERRRIRDRQRRQSMTIEEREKHLARRRRNYQLRRQRAETARLDLRVNQNITTSSFSTMLATKSNDYSPMTSVSIFNAQCNVGLNSGHKNSVGLDIPSHKLAKLPRRLRLNHLKHLARSLDDPVDIPNNHVIVADLIIKGNANANSSCVPSKGLRLNCVKRLARSLKSDLEKATSENHQNKMEVEQNLLNGELQLQMLSMSNDGSKLVQTSSVRCGNEWLLPL</sequence>
<organism evidence="2 3">
    <name type="scientific">Manihot esculenta</name>
    <name type="common">Cassava</name>
    <name type="synonym">Jatropha manihot</name>
    <dbReference type="NCBI Taxonomy" id="3983"/>
    <lineage>
        <taxon>Eukaryota</taxon>
        <taxon>Viridiplantae</taxon>
        <taxon>Streptophyta</taxon>
        <taxon>Embryophyta</taxon>
        <taxon>Tracheophyta</taxon>
        <taxon>Spermatophyta</taxon>
        <taxon>Magnoliopsida</taxon>
        <taxon>eudicotyledons</taxon>
        <taxon>Gunneridae</taxon>
        <taxon>Pentapetalae</taxon>
        <taxon>rosids</taxon>
        <taxon>fabids</taxon>
        <taxon>Malpighiales</taxon>
        <taxon>Euphorbiaceae</taxon>
        <taxon>Crotonoideae</taxon>
        <taxon>Manihoteae</taxon>
        <taxon>Manihot</taxon>
    </lineage>
</organism>
<keyword evidence="3" id="KW-1185">Reference proteome</keyword>
<evidence type="ECO:0000313" key="2">
    <source>
        <dbReference type="EMBL" id="OAY41206.1"/>
    </source>
</evidence>
<name>A0A2C9V8W4_MANES</name>
<dbReference type="OrthoDB" id="1435460at2759"/>
<dbReference type="Gramene" id="Manes.09G082100.10.v8.1">
    <property type="protein sequence ID" value="Manes.09G082100.10.v8.1.CDS"/>
    <property type="gene ID" value="Manes.09G082100.v8.1"/>
</dbReference>
<dbReference type="AlphaFoldDB" id="A0A2C9V8W4"/>
<accession>A0A2C9V8W4</accession>
<dbReference type="Gramene" id="Manes.09G082100.12.v8.1">
    <property type="protein sequence ID" value="Manes.09G082100.12.v8.1.CDS"/>
    <property type="gene ID" value="Manes.09G082100.v8.1"/>
</dbReference>
<dbReference type="Gramene" id="Manes.09G082100.2.v8.1">
    <property type="protein sequence ID" value="Manes.09G082100.2.v8.1.CDS"/>
    <property type="gene ID" value="Manes.09G082100.v8.1"/>
</dbReference>